<feature type="transmembrane region" description="Helical" evidence="8">
    <location>
        <begin position="416"/>
        <end position="433"/>
    </location>
</feature>
<keyword evidence="5 8" id="KW-0812">Transmembrane</keyword>
<evidence type="ECO:0000256" key="3">
    <source>
        <dbReference type="ARBA" id="ARBA00022676"/>
    </source>
</evidence>
<dbReference type="EMBL" id="JAQMTU010000096">
    <property type="protein sequence ID" value="MDB9487937.1"/>
    <property type="molecule type" value="Genomic_DNA"/>
</dbReference>
<protein>
    <submittedName>
        <fullName evidence="10">Glycosyltransferase family 39 protein</fullName>
        <ecNumber evidence="10">2.4.-.-</ecNumber>
    </submittedName>
</protein>
<keyword evidence="11" id="KW-1185">Reference proteome</keyword>
<dbReference type="PANTHER" id="PTHR33908">
    <property type="entry name" value="MANNOSYLTRANSFERASE YKCB-RELATED"/>
    <property type="match status" value="1"/>
</dbReference>
<feature type="transmembrane region" description="Helical" evidence="8">
    <location>
        <begin position="200"/>
        <end position="231"/>
    </location>
</feature>
<dbReference type="PANTHER" id="PTHR33908:SF11">
    <property type="entry name" value="MEMBRANE PROTEIN"/>
    <property type="match status" value="1"/>
</dbReference>
<feature type="transmembrane region" description="Helical" evidence="8">
    <location>
        <begin position="152"/>
        <end position="169"/>
    </location>
</feature>
<feature type="transmembrane region" description="Helical" evidence="8">
    <location>
        <begin position="324"/>
        <end position="344"/>
    </location>
</feature>
<comment type="caution">
    <text evidence="10">The sequence shown here is derived from an EMBL/GenBank/DDBJ whole genome shotgun (WGS) entry which is preliminary data.</text>
</comment>
<evidence type="ECO:0000256" key="4">
    <source>
        <dbReference type="ARBA" id="ARBA00022679"/>
    </source>
</evidence>
<dbReference type="InterPro" id="IPR050297">
    <property type="entry name" value="LipidA_mod_glycosyltrf_83"/>
</dbReference>
<dbReference type="Proteomes" id="UP001212123">
    <property type="component" value="Unassembled WGS sequence"/>
</dbReference>
<keyword evidence="4 10" id="KW-0808">Transferase</keyword>
<keyword evidence="3 10" id="KW-0328">Glycosyltransferase</keyword>
<evidence type="ECO:0000259" key="9">
    <source>
        <dbReference type="Pfam" id="PF13231"/>
    </source>
</evidence>
<dbReference type="RefSeq" id="WP_271791176.1">
    <property type="nucleotide sequence ID" value="NZ_JAQMTU010000096.1"/>
</dbReference>
<evidence type="ECO:0000256" key="1">
    <source>
        <dbReference type="ARBA" id="ARBA00004651"/>
    </source>
</evidence>
<feature type="transmembrane region" description="Helical" evidence="8">
    <location>
        <begin position="385"/>
        <end position="404"/>
    </location>
</feature>
<sequence length="549" mass="62872">MNLEKQTPIAKINPPIWLKLLIVFLIGLGIFLRFAHLGQKPIWYDEAFTLLGLSGHTVTEVQQEVLNQGVIPIAALDRYQHLNLDRGVSDTVRYLITSDPQHPPLYYTMVRMWAQVFGDSIVGVRSLSAAISLLIFPSVYWLCLELFESKTVGWVAIALMAVSPLQIFLAQDARQYGLWMVTIIVCSAALLRTLRHETFLNWAIYGLTIAVGLYTHLLTALVAVAHGIYVVSQQGFRFNKSIANYLFATTVGLFIFLPWIFVFIAHITTAKQLTSHVSLYKLDNPLELIAIWLAQTSRIFFDFNLSTYIPLVNKSFFEIEHINYHIITGFLFTLLIFYILYFFFNKKLPKFTLFLILLGGVPSICLVLPDLILGGIRSTVFRYQLPLYLSLQIAVAYVLGVHIFSEKHWQQKIWQGLMVGFLLAGMVSDVMLFKADTWWLQIGNQYSITTAKYINQLDNTLLLSTNHMYNIGSLLIFNHLFNSNVNLLIVKDDHLPILPQEAHNIFLFDSDMTNTQNLLTRFKEDKTYSLRSIDDPLTELWQLEKTAKK</sequence>
<keyword evidence="7 8" id="KW-0472">Membrane</keyword>
<evidence type="ECO:0000313" key="11">
    <source>
        <dbReference type="Proteomes" id="UP001212123"/>
    </source>
</evidence>
<dbReference type="GO" id="GO:0016757">
    <property type="term" value="F:glycosyltransferase activity"/>
    <property type="evidence" value="ECO:0007669"/>
    <property type="project" value="UniProtKB-KW"/>
</dbReference>
<organism evidence="10 11">
    <name type="scientific">Dolichospermum circinale CS-537/01</name>
    <dbReference type="NCBI Taxonomy" id="3021739"/>
    <lineage>
        <taxon>Bacteria</taxon>
        <taxon>Bacillati</taxon>
        <taxon>Cyanobacteriota</taxon>
        <taxon>Cyanophyceae</taxon>
        <taxon>Nostocales</taxon>
        <taxon>Aphanizomenonaceae</taxon>
        <taxon>Dolichospermum</taxon>
        <taxon>Dolichospermum circinale</taxon>
    </lineage>
</organism>
<gene>
    <name evidence="10" type="ORF">PN492_15505</name>
</gene>
<accession>A0ABT5A7M5</accession>
<feature type="transmembrane region" description="Helical" evidence="8">
    <location>
        <begin position="16"/>
        <end position="35"/>
    </location>
</feature>
<name>A0ABT5A7M5_9CYAN</name>
<proteinExistence type="predicted"/>
<evidence type="ECO:0000313" key="10">
    <source>
        <dbReference type="EMBL" id="MDB9487937.1"/>
    </source>
</evidence>
<keyword evidence="6 8" id="KW-1133">Transmembrane helix</keyword>
<feature type="transmembrane region" description="Helical" evidence="8">
    <location>
        <begin position="176"/>
        <end position="194"/>
    </location>
</feature>
<evidence type="ECO:0000256" key="5">
    <source>
        <dbReference type="ARBA" id="ARBA00022692"/>
    </source>
</evidence>
<evidence type="ECO:0000256" key="7">
    <source>
        <dbReference type="ARBA" id="ARBA00023136"/>
    </source>
</evidence>
<feature type="transmembrane region" description="Helical" evidence="8">
    <location>
        <begin position="350"/>
        <end position="373"/>
    </location>
</feature>
<evidence type="ECO:0000256" key="2">
    <source>
        <dbReference type="ARBA" id="ARBA00022475"/>
    </source>
</evidence>
<reference evidence="10 11" key="1">
    <citation type="submission" date="2023-01" db="EMBL/GenBank/DDBJ databases">
        <title>Genomes from the Australian National Cyanobacteria Reference Collection.</title>
        <authorList>
            <person name="Willis A."/>
            <person name="Lee E.M.F."/>
        </authorList>
    </citation>
    <scope>NUCLEOTIDE SEQUENCE [LARGE SCALE GENOMIC DNA]</scope>
    <source>
        <strain evidence="10 11">CS-537/01</strain>
    </source>
</reference>
<dbReference type="Pfam" id="PF13231">
    <property type="entry name" value="PMT_2"/>
    <property type="match status" value="1"/>
</dbReference>
<keyword evidence="2" id="KW-1003">Cell membrane</keyword>
<feature type="transmembrane region" description="Helical" evidence="8">
    <location>
        <begin position="116"/>
        <end position="140"/>
    </location>
</feature>
<feature type="transmembrane region" description="Helical" evidence="8">
    <location>
        <begin position="243"/>
        <end position="269"/>
    </location>
</feature>
<evidence type="ECO:0000256" key="6">
    <source>
        <dbReference type="ARBA" id="ARBA00022989"/>
    </source>
</evidence>
<evidence type="ECO:0000256" key="8">
    <source>
        <dbReference type="SAM" id="Phobius"/>
    </source>
</evidence>
<dbReference type="EC" id="2.4.-.-" evidence="10"/>
<comment type="subcellular location">
    <subcellularLocation>
        <location evidence="1">Cell membrane</location>
        <topology evidence="1">Multi-pass membrane protein</topology>
    </subcellularLocation>
</comment>
<feature type="domain" description="Glycosyltransferase RgtA/B/C/D-like" evidence="9">
    <location>
        <begin position="101"/>
        <end position="260"/>
    </location>
</feature>
<dbReference type="InterPro" id="IPR038731">
    <property type="entry name" value="RgtA/B/C-like"/>
</dbReference>